<proteinExistence type="inferred from homology"/>
<keyword evidence="11" id="KW-0282">Flagellum</keyword>
<evidence type="ECO:0000256" key="8">
    <source>
        <dbReference type="ARBA" id="ARBA00023237"/>
    </source>
</evidence>
<keyword evidence="7 9" id="KW-0975">Bacterial flagellum</keyword>
<evidence type="ECO:0000256" key="3">
    <source>
        <dbReference type="ARBA" id="ARBA00006929"/>
    </source>
</evidence>
<organism evidence="11 12">
    <name type="scientific">Hydrogenophaga electricum</name>
    <dbReference type="NCBI Taxonomy" id="1230953"/>
    <lineage>
        <taxon>Bacteria</taxon>
        <taxon>Pseudomonadati</taxon>
        <taxon>Pseudomonadota</taxon>
        <taxon>Betaproteobacteria</taxon>
        <taxon>Burkholderiales</taxon>
        <taxon>Comamonadaceae</taxon>
        <taxon>Hydrogenophaga</taxon>
    </lineage>
</organism>
<accession>A0ABQ6C9E7</accession>
<dbReference type="Pfam" id="PF02107">
    <property type="entry name" value="FlgH"/>
    <property type="match status" value="1"/>
</dbReference>
<evidence type="ECO:0000256" key="2">
    <source>
        <dbReference type="ARBA" id="ARBA00004370"/>
    </source>
</evidence>
<reference evidence="12" key="1">
    <citation type="journal article" date="2019" name="Int. J. Syst. Evol. Microbiol.">
        <title>The Global Catalogue of Microorganisms (GCM) 10K type strain sequencing project: providing services to taxonomists for standard genome sequencing and annotation.</title>
        <authorList>
            <consortium name="The Broad Institute Genomics Platform"/>
            <consortium name="The Broad Institute Genome Sequencing Center for Infectious Disease"/>
            <person name="Wu L."/>
            <person name="Ma J."/>
        </authorList>
    </citation>
    <scope>NUCLEOTIDE SEQUENCE [LARGE SCALE GENOMIC DNA]</scope>
    <source>
        <strain evidence="12">NBRC 109341</strain>
    </source>
</reference>
<evidence type="ECO:0000313" key="12">
    <source>
        <dbReference type="Proteomes" id="UP001156903"/>
    </source>
</evidence>
<comment type="function">
    <text evidence="1 9">Assembles around the rod to form the L-ring and probably protects the motor/basal body from shearing forces during rotation.</text>
</comment>
<comment type="subcellular location">
    <subcellularLocation>
        <location evidence="9">Cell outer membrane</location>
        <topology evidence="9">Lipid-anchor</topology>
    </subcellularLocation>
    <subcellularLocation>
        <location evidence="9">Bacterial flagellum basal body</location>
    </subcellularLocation>
    <subcellularLocation>
        <location evidence="2">Membrane</location>
    </subcellularLocation>
</comment>
<evidence type="ECO:0000256" key="6">
    <source>
        <dbReference type="ARBA" id="ARBA00023136"/>
    </source>
</evidence>
<dbReference type="Proteomes" id="UP001156903">
    <property type="component" value="Unassembled WGS sequence"/>
</dbReference>
<dbReference type="HAMAP" id="MF_00415">
    <property type="entry name" value="FlgH"/>
    <property type="match status" value="1"/>
</dbReference>
<comment type="subunit">
    <text evidence="4 9">The basal body constitutes a major portion of the flagellar organelle and consists of four rings (L,P,S, and M) mounted on a central rod.</text>
</comment>
<dbReference type="PANTHER" id="PTHR34933">
    <property type="entry name" value="FLAGELLAR L-RING PROTEIN"/>
    <property type="match status" value="1"/>
</dbReference>
<dbReference type="EMBL" id="BSPB01000025">
    <property type="protein sequence ID" value="GLS15400.1"/>
    <property type="molecule type" value="Genomic_DNA"/>
</dbReference>
<sequence length="232" mass="24400">MKRTLLSLSSWARWVGLGALLALAGCTTQPVEVLPATPIQYPAAPQAPAVATGGIFQAVAYRPAFEDARARLPGDTLTIQITEKVSASQSSTASLDRSGSVSGSVSAIPGIRAKELTRDRNFNLGGESSNTFSGKGDNENANDFSGVITVTVQQVLPNGHLVVVGDKQIGVNHNVDVLRFSGTVDPRNIRPGNVVASTQVANARIESKGRGATNEALSIGWLGRFFLNVMPF</sequence>
<evidence type="ECO:0000256" key="10">
    <source>
        <dbReference type="SAM" id="SignalP"/>
    </source>
</evidence>
<evidence type="ECO:0000256" key="7">
    <source>
        <dbReference type="ARBA" id="ARBA00023143"/>
    </source>
</evidence>
<dbReference type="RefSeq" id="WP_284308318.1">
    <property type="nucleotide sequence ID" value="NZ_BSPB01000025.1"/>
</dbReference>
<keyword evidence="11" id="KW-0969">Cilium</keyword>
<comment type="caution">
    <text evidence="11">The sequence shown here is derived from an EMBL/GenBank/DDBJ whole genome shotgun (WGS) entry which is preliminary data.</text>
</comment>
<keyword evidence="9" id="KW-0449">Lipoprotein</keyword>
<comment type="similarity">
    <text evidence="3 9">Belongs to the FlgH family.</text>
</comment>
<keyword evidence="6 9" id="KW-0472">Membrane</keyword>
<dbReference type="PRINTS" id="PR01008">
    <property type="entry name" value="FLGLRINGFLGH"/>
</dbReference>
<gene>
    <name evidence="9 11" type="primary">flgH</name>
    <name evidence="11" type="ORF">GCM10007935_28360</name>
</gene>
<evidence type="ECO:0000313" key="11">
    <source>
        <dbReference type="EMBL" id="GLS15400.1"/>
    </source>
</evidence>
<dbReference type="PANTHER" id="PTHR34933:SF3">
    <property type="entry name" value="FLAGELLAR L-RING PROTEIN"/>
    <property type="match status" value="1"/>
</dbReference>
<feature type="signal peptide" evidence="10">
    <location>
        <begin position="1"/>
        <end position="24"/>
    </location>
</feature>
<evidence type="ECO:0000256" key="1">
    <source>
        <dbReference type="ARBA" id="ARBA00002591"/>
    </source>
</evidence>
<dbReference type="InterPro" id="IPR000527">
    <property type="entry name" value="Flag_Lring"/>
</dbReference>
<dbReference type="PROSITE" id="PS51257">
    <property type="entry name" value="PROKAR_LIPOPROTEIN"/>
    <property type="match status" value="1"/>
</dbReference>
<keyword evidence="12" id="KW-1185">Reference proteome</keyword>
<feature type="chain" id="PRO_5046379333" description="Flagellar L-ring protein" evidence="10">
    <location>
        <begin position="25"/>
        <end position="232"/>
    </location>
</feature>
<protein>
    <recommendedName>
        <fullName evidence="9">Flagellar L-ring protein</fullName>
    </recommendedName>
    <alternativeName>
        <fullName evidence="9">Basal body L-ring protein</fullName>
    </alternativeName>
</protein>
<evidence type="ECO:0000256" key="9">
    <source>
        <dbReference type="HAMAP-Rule" id="MF_00415"/>
    </source>
</evidence>
<name>A0ABQ6C9E7_9BURK</name>
<evidence type="ECO:0000256" key="5">
    <source>
        <dbReference type="ARBA" id="ARBA00022729"/>
    </source>
</evidence>
<keyword evidence="5 9" id="KW-0732">Signal</keyword>
<keyword evidence="8 9" id="KW-0998">Cell outer membrane</keyword>
<keyword evidence="11" id="KW-0966">Cell projection</keyword>
<evidence type="ECO:0000256" key="4">
    <source>
        <dbReference type="ARBA" id="ARBA00011439"/>
    </source>
</evidence>